<proteinExistence type="predicted"/>
<sequence>YCSEEDDSDQLPDAGASDNEMDEDVEEDDAQKEQNANVQDNKKYKVNISRIQTSYDSGEQSGSE</sequence>
<protein>
    <submittedName>
        <fullName evidence="2">Uncharacterized protein</fullName>
    </submittedName>
</protein>
<dbReference type="Proteomes" id="UP000324800">
    <property type="component" value="Unassembled WGS sequence"/>
</dbReference>
<feature type="compositionally biased region" description="Acidic residues" evidence="1">
    <location>
        <begin position="1"/>
        <end position="10"/>
    </location>
</feature>
<organism evidence="2 3">
    <name type="scientific">Streblomastix strix</name>
    <dbReference type="NCBI Taxonomy" id="222440"/>
    <lineage>
        <taxon>Eukaryota</taxon>
        <taxon>Metamonada</taxon>
        <taxon>Preaxostyla</taxon>
        <taxon>Oxymonadida</taxon>
        <taxon>Streblomastigidae</taxon>
        <taxon>Streblomastix</taxon>
    </lineage>
</organism>
<reference evidence="2 3" key="1">
    <citation type="submission" date="2019-03" db="EMBL/GenBank/DDBJ databases">
        <title>Single cell metagenomics reveals metabolic interactions within the superorganism composed of flagellate Streblomastix strix and complex community of Bacteroidetes bacteria on its surface.</title>
        <authorList>
            <person name="Treitli S.C."/>
            <person name="Kolisko M."/>
            <person name="Husnik F."/>
            <person name="Keeling P."/>
            <person name="Hampl V."/>
        </authorList>
    </citation>
    <scope>NUCLEOTIDE SEQUENCE [LARGE SCALE GENOMIC DNA]</scope>
    <source>
        <strain evidence="2">ST1C</strain>
    </source>
</reference>
<feature type="region of interest" description="Disordered" evidence="1">
    <location>
        <begin position="1"/>
        <end position="45"/>
    </location>
</feature>
<feature type="compositionally biased region" description="Acidic residues" evidence="1">
    <location>
        <begin position="19"/>
        <end position="30"/>
    </location>
</feature>
<evidence type="ECO:0000256" key="1">
    <source>
        <dbReference type="SAM" id="MobiDB-lite"/>
    </source>
</evidence>
<name>A0A5J4TKB9_9EUKA</name>
<evidence type="ECO:0000313" key="3">
    <source>
        <dbReference type="Proteomes" id="UP000324800"/>
    </source>
</evidence>
<dbReference type="EMBL" id="SNRW01029155">
    <property type="protein sequence ID" value="KAA6358926.1"/>
    <property type="molecule type" value="Genomic_DNA"/>
</dbReference>
<dbReference type="AlphaFoldDB" id="A0A5J4TKB9"/>
<evidence type="ECO:0000313" key="2">
    <source>
        <dbReference type="EMBL" id="KAA6358926.1"/>
    </source>
</evidence>
<gene>
    <name evidence="2" type="ORF">EZS28_045547</name>
</gene>
<feature type="non-terminal residue" evidence="2">
    <location>
        <position position="1"/>
    </location>
</feature>
<comment type="caution">
    <text evidence="2">The sequence shown here is derived from an EMBL/GenBank/DDBJ whole genome shotgun (WGS) entry which is preliminary data.</text>
</comment>
<accession>A0A5J4TKB9</accession>